<dbReference type="HAMAP" id="MF_00109">
    <property type="entry name" value="Shikimate_kinase"/>
    <property type="match status" value="1"/>
</dbReference>
<comment type="caution">
    <text evidence="12">The sequence shown here is derived from an EMBL/GenBank/DDBJ whole genome shotgun (WGS) entry which is preliminary data.</text>
</comment>
<dbReference type="InterPro" id="IPR027417">
    <property type="entry name" value="P-loop_NTPase"/>
</dbReference>
<dbReference type="PANTHER" id="PTHR21087">
    <property type="entry name" value="SHIKIMATE KINASE"/>
    <property type="match status" value="1"/>
</dbReference>
<comment type="function">
    <text evidence="11">Catalyzes the specific phosphorylation of the 3-hydroxyl group of shikimic acid using ATP as a cosubstrate.</text>
</comment>
<dbReference type="RefSeq" id="WP_378536678.1">
    <property type="nucleotide sequence ID" value="NZ_JBHSBH010000014.1"/>
</dbReference>
<evidence type="ECO:0000313" key="13">
    <source>
        <dbReference type="Proteomes" id="UP001595847"/>
    </source>
</evidence>
<comment type="similarity">
    <text evidence="2 11">Belongs to the shikimate kinase family.</text>
</comment>
<name>A0ABV8FRD8_9ACTN</name>
<keyword evidence="4 11" id="KW-0028">Amino-acid biosynthesis</keyword>
<keyword evidence="6 11" id="KW-0547">Nucleotide-binding</keyword>
<feature type="binding site" evidence="11">
    <location>
        <position position="81"/>
    </location>
    <ligand>
        <name>substrate</name>
    </ligand>
</feature>
<comment type="cofactor">
    <cofactor evidence="11">
        <name>Mg(2+)</name>
        <dbReference type="ChEBI" id="CHEBI:18420"/>
    </cofactor>
    <text evidence="11">Binds 1 Mg(2+) ion per subunit.</text>
</comment>
<evidence type="ECO:0000256" key="9">
    <source>
        <dbReference type="ARBA" id="ARBA00023141"/>
    </source>
</evidence>
<dbReference type="PROSITE" id="PS01128">
    <property type="entry name" value="SHIKIMATE_KINASE"/>
    <property type="match status" value="1"/>
</dbReference>
<comment type="pathway">
    <text evidence="1 11">Metabolic intermediate biosynthesis; chorismate biosynthesis; chorismate from D-erythrose 4-phosphate and phosphoenolpyruvate: step 5/7.</text>
</comment>
<dbReference type="EMBL" id="JBHSBH010000014">
    <property type="protein sequence ID" value="MFC3998660.1"/>
    <property type="molecule type" value="Genomic_DNA"/>
</dbReference>
<evidence type="ECO:0000313" key="12">
    <source>
        <dbReference type="EMBL" id="MFC3998660.1"/>
    </source>
</evidence>
<feature type="binding site" evidence="11">
    <location>
        <position position="17"/>
    </location>
    <ligand>
        <name>Mg(2+)</name>
        <dbReference type="ChEBI" id="CHEBI:18420"/>
    </ligand>
</feature>
<dbReference type="PANTHER" id="PTHR21087:SF16">
    <property type="entry name" value="SHIKIMATE KINASE 1, CHLOROPLASTIC"/>
    <property type="match status" value="1"/>
</dbReference>
<dbReference type="InterPro" id="IPR023000">
    <property type="entry name" value="Shikimate_kinase_CS"/>
</dbReference>
<evidence type="ECO:0000256" key="8">
    <source>
        <dbReference type="ARBA" id="ARBA00022840"/>
    </source>
</evidence>
<sequence length="174" mass="18130">MSTPIAVLIGAPGAGKTTVGRALAARLGADLMCTDTEIEARAGKPIGDIFIEDGEAAFRALEREVVAEALAGWPGVVAVGGGAVLDHDTQADLRGLHVVYLQVEFADAAKRVGFDQARPLLAGNPRARLRKLLDERLPVYESLAATTVSTSGRGPEEVVDAIIATLPQHQGGAR</sequence>
<feature type="binding site" evidence="11">
    <location>
        <position position="59"/>
    </location>
    <ligand>
        <name>substrate</name>
    </ligand>
</feature>
<feature type="binding site" evidence="11">
    <location>
        <begin position="13"/>
        <end position="18"/>
    </location>
    <ligand>
        <name>ATP</name>
        <dbReference type="ChEBI" id="CHEBI:30616"/>
    </ligand>
</feature>
<dbReference type="Proteomes" id="UP001595847">
    <property type="component" value="Unassembled WGS sequence"/>
</dbReference>
<feature type="binding site" evidence="11">
    <location>
        <position position="35"/>
    </location>
    <ligand>
        <name>substrate</name>
    </ligand>
</feature>
<keyword evidence="8 11" id="KW-0067">ATP-binding</keyword>
<keyword evidence="11" id="KW-0479">Metal-binding</keyword>
<evidence type="ECO:0000256" key="3">
    <source>
        <dbReference type="ARBA" id="ARBA00012154"/>
    </source>
</evidence>
<evidence type="ECO:0000256" key="4">
    <source>
        <dbReference type="ARBA" id="ARBA00022605"/>
    </source>
</evidence>
<comment type="catalytic activity">
    <reaction evidence="10 11">
        <text>shikimate + ATP = 3-phosphoshikimate + ADP + H(+)</text>
        <dbReference type="Rhea" id="RHEA:13121"/>
        <dbReference type="ChEBI" id="CHEBI:15378"/>
        <dbReference type="ChEBI" id="CHEBI:30616"/>
        <dbReference type="ChEBI" id="CHEBI:36208"/>
        <dbReference type="ChEBI" id="CHEBI:145989"/>
        <dbReference type="ChEBI" id="CHEBI:456216"/>
        <dbReference type="EC" id="2.7.1.71"/>
    </reaction>
</comment>
<dbReference type="InterPro" id="IPR031322">
    <property type="entry name" value="Shikimate/glucono_kinase"/>
</dbReference>
<keyword evidence="7 11" id="KW-0418">Kinase</keyword>
<organism evidence="12 13">
    <name type="scientific">Nocardiopsis sediminis</name>
    <dbReference type="NCBI Taxonomy" id="1778267"/>
    <lineage>
        <taxon>Bacteria</taxon>
        <taxon>Bacillati</taxon>
        <taxon>Actinomycetota</taxon>
        <taxon>Actinomycetes</taxon>
        <taxon>Streptosporangiales</taxon>
        <taxon>Nocardiopsidaceae</taxon>
        <taxon>Nocardiopsis</taxon>
    </lineage>
</organism>
<dbReference type="InterPro" id="IPR000623">
    <property type="entry name" value="Shikimate_kinase/TSH1"/>
</dbReference>
<feature type="binding site" evidence="11">
    <location>
        <position position="153"/>
    </location>
    <ligand>
        <name>ATP</name>
        <dbReference type="ChEBI" id="CHEBI:30616"/>
    </ligand>
</feature>
<evidence type="ECO:0000256" key="5">
    <source>
        <dbReference type="ARBA" id="ARBA00022679"/>
    </source>
</evidence>
<keyword evidence="9 11" id="KW-0057">Aromatic amino acid biosynthesis</keyword>
<keyword evidence="13" id="KW-1185">Reference proteome</keyword>
<reference evidence="13" key="1">
    <citation type="journal article" date="2019" name="Int. J. Syst. Evol. Microbiol.">
        <title>The Global Catalogue of Microorganisms (GCM) 10K type strain sequencing project: providing services to taxonomists for standard genome sequencing and annotation.</title>
        <authorList>
            <consortium name="The Broad Institute Genomics Platform"/>
            <consortium name="The Broad Institute Genome Sequencing Center for Infectious Disease"/>
            <person name="Wu L."/>
            <person name="Ma J."/>
        </authorList>
    </citation>
    <scope>NUCLEOTIDE SEQUENCE [LARGE SCALE GENOMIC DNA]</scope>
    <source>
        <strain evidence="13">TBRC 1826</strain>
    </source>
</reference>
<gene>
    <name evidence="11" type="primary">aroK</name>
    <name evidence="12" type="ORF">ACFOVU_22230</name>
</gene>
<dbReference type="GO" id="GO:0004765">
    <property type="term" value="F:shikimate kinase activity"/>
    <property type="evidence" value="ECO:0007669"/>
    <property type="project" value="UniProtKB-EC"/>
</dbReference>
<evidence type="ECO:0000256" key="6">
    <source>
        <dbReference type="ARBA" id="ARBA00022741"/>
    </source>
</evidence>
<evidence type="ECO:0000256" key="1">
    <source>
        <dbReference type="ARBA" id="ARBA00004842"/>
    </source>
</evidence>
<evidence type="ECO:0000256" key="10">
    <source>
        <dbReference type="ARBA" id="ARBA00048567"/>
    </source>
</evidence>
<dbReference type="PRINTS" id="PR01100">
    <property type="entry name" value="SHIKIMTKNASE"/>
</dbReference>
<dbReference type="SUPFAM" id="SSF52540">
    <property type="entry name" value="P-loop containing nucleoside triphosphate hydrolases"/>
    <property type="match status" value="1"/>
</dbReference>
<accession>A0ABV8FRD8</accession>
<dbReference type="Gene3D" id="3.40.50.300">
    <property type="entry name" value="P-loop containing nucleotide triphosphate hydrolases"/>
    <property type="match status" value="1"/>
</dbReference>
<dbReference type="Pfam" id="PF01202">
    <property type="entry name" value="SKI"/>
    <property type="match status" value="1"/>
</dbReference>
<comment type="subcellular location">
    <subcellularLocation>
        <location evidence="11">Cytoplasm</location>
    </subcellularLocation>
</comment>
<feature type="binding site" evidence="11">
    <location>
        <position position="136"/>
    </location>
    <ligand>
        <name>substrate</name>
    </ligand>
</feature>
<evidence type="ECO:0000256" key="7">
    <source>
        <dbReference type="ARBA" id="ARBA00022777"/>
    </source>
</evidence>
<dbReference type="CDD" id="cd00464">
    <property type="entry name" value="SK"/>
    <property type="match status" value="1"/>
</dbReference>
<keyword evidence="11" id="KW-0460">Magnesium</keyword>
<feature type="binding site" evidence="11">
    <location>
        <position position="118"/>
    </location>
    <ligand>
        <name>ATP</name>
        <dbReference type="ChEBI" id="CHEBI:30616"/>
    </ligand>
</feature>
<protein>
    <recommendedName>
        <fullName evidence="3 11">Shikimate kinase</fullName>
        <shortName evidence="11">SK</shortName>
        <ecNumber evidence="3 11">2.7.1.71</ecNumber>
    </recommendedName>
</protein>
<evidence type="ECO:0000256" key="2">
    <source>
        <dbReference type="ARBA" id="ARBA00006997"/>
    </source>
</evidence>
<comment type="subunit">
    <text evidence="11">Monomer.</text>
</comment>
<keyword evidence="11" id="KW-0963">Cytoplasm</keyword>
<keyword evidence="5 11" id="KW-0808">Transferase</keyword>
<evidence type="ECO:0000256" key="11">
    <source>
        <dbReference type="HAMAP-Rule" id="MF_00109"/>
    </source>
</evidence>
<dbReference type="EC" id="2.7.1.71" evidence="3 11"/>
<proteinExistence type="inferred from homology"/>